<keyword evidence="2" id="KW-1185">Reference proteome</keyword>
<organism evidence="1 2">
    <name type="scientific">Ancylostoma ceylanicum</name>
    <dbReference type="NCBI Taxonomy" id="53326"/>
    <lineage>
        <taxon>Eukaryota</taxon>
        <taxon>Metazoa</taxon>
        <taxon>Ecdysozoa</taxon>
        <taxon>Nematoda</taxon>
        <taxon>Chromadorea</taxon>
        <taxon>Rhabditida</taxon>
        <taxon>Rhabditina</taxon>
        <taxon>Rhabditomorpha</taxon>
        <taxon>Strongyloidea</taxon>
        <taxon>Ancylostomatidae</taxon>
        <taxon>Ancylostomatinae</taxon>
        <taxon>Ancylostoma</taxon>
    </lineage>
</organism>
<evidence type="ECO:0000313" key="2">
    <source>
        <dbReference type="Proteomes" id="UP000024635"/>
    </source>
</evidence>
<evidence type="ECO:0000313" key="1">
    <source>
        <dbReference type="EMBL" id="EYC01826.1"/>
    </source>
</evidence>
<dbReference type="Proteomes" id="UP000024635">
    <property type="component" value="Unassembled WGS sequence"/>
</dbReference>
<protein>
    <submittedName>
        <fullName evidence="1">Uncharacterized protein</fullName>
    </submittedName>
</protein>
<name>A0A016TGI9_9BILA</name>
<proteinExistence type="predicted"/>
<dbReference type="AlphaFoldDB" id="A0A016TGI9"/>
<reference evidence="2" key="1">
    <citation type="journal article" date="2015" name="Nat. Genet.">
        <title>The genome and transcriptome of the zoonotic hookworm Ancylostoma ceylanicum identify infection-specific gene families.</title>
        <authorList>
            <person name="Schwarz E.M."/>
            <person name="Hu Y."/>
            <person name="Antoshechkin I."/>
            <person name="Miller M.M."/>
            <person name="Sternberg P.W."/>
            <person name="Aroian R.V."/>
        </authorList>
    </citation>
    <scope>NUCLEOTIDE SEQUENCE</scope>
    <source>
        <strain evidence="2">HY135</strain>
    </source>
</reference>
<gene>
    <name evidence="1" type="primary">Acey_s0104.g3622</name>
    <name evidence="1" type="ORF">Y032_0104g3622</name>
</gene>
<accession>A0A016TGI9</accession>
<sequence length="116" mass="12864">MSRFPREAHGQCLTDLGINTPAELLPRSTRQAGLTLLKAGSKIWLASECKIRLPRNTQYTTAMEAPKLPAIPLPHGYTTGTCEPPLHNWQHNDTCAIKRALPPSLTSIRLHQFAQV</sequence>
<dbReference type="EMBL" id="JARK01001440">
    <property type="protein sequence ID" value="EYC01826.1"/>
    <property type="molecule type" value="Genomic_DNA"/>
</dbReference>
<comment type="caution">
    <text evidence="1">The sequence shown here is derived from an EMBL/GenBank/DDBJ whole genome shotgun (WGS) entry which is preliminary data.</text>
</comment>